<feature type="repeat" description="ANK" evidence="3">
    <location>
        <begin position="256"/>
        <end position="289"/>
    </location>
</feature>
<proteinExistence type="predicted"/>
<gene>
    <name evidence="5" type="ORF">DRF58_06820</name>
</gene>
<evidence type="ECO:0000313" key="5">
    <source>
        <dbReference type="EMBL" id="REC71238.1"/>
    </source>
</evidence>
<dbReference type="OrthoDB" id="2575953at2"/>
<feature type="repeat" description="ANK" evidence="3">
    <location>
        <begin position="323"/>
        <end position="355"/>
    </location>
</feature>
<feature type="repeat" description="ANK" evidence="3">
    <location>
        <begin position="401"/>
        <end position="433"/>
    </location>
</feature>
<feature type="repeat" description="ANK" evidence="3">
    <location>
        <begin position="434"/>
        <end position="467"/>
    </location>
</feature>
<evidence type="ECO:0000256" key="2">
    <source>
        <dbReference type="ARBA" id="ARBA00023043"/>
    </source>
</evidence>
<dbReference type="Pfam" id="PF12796">
    <property type="entry name" value="Ank_2"/>
    <property type="match status" value="3"/>
</dbReference>
<protein>
    <submittedName>
        <fullName evidence="5">Ankyrin repeat domain-containing protein</fullName>
    </submittedName>
</protein>
<organism evidence="5 6">
    <name type="scientific">Epilithonimonas hispanica</name>
    <dbReference type="NCBI Taxonomy" id="358687"/>
    <lineage>
        <taxon>Bacteria</taxon>
        <taxon>Pseudomonadati</taxon>
        <taxon>Bacteroidota</taxon>
        <taxon>Flavobacteriia</taxon>
        <taxon>Flavobacteriales</taxon>
        <taxon>Weeksellaceae</taxon>
        <taxon>Chryseobacterium group</taxon>
        <taxon>Epilithonimonas</taxon>
    </lineage>
</organism>
<feature type="chain" id="PRO_5017541460" evidence="4">
    <location>
        <begin position="21"/>
        <end position="493"/>
    </location>
</feature>
<dbReference type="PANTHER" id="PTHR24198">
    <property type="entry name" value="ANKYRIN REPEAT AND PROTEIN KINASE DOMAIN-CONTAINING PROTEIN"/>
    <property type="match status" value="1"/>
</dbReference>
<dbReference type="PRINTS" id="PR01415">
    <property type="entry name" value="ANKYRIN"/>
</dbReference>
<keyword evidence="6" id="KW-1185">Reference proteome</keyword>
<dbReference type="PROSITE" id="PS50297">
    <property type="entry name" value="ANK_REP_REGION"/>
    <property type="match status" value="4"/>
</dbReference>
<comment type="caution">
    <text evidence="5">The sequence shown here is derived from an EMBL/GenBank/DDBJ whole genome shotgun (WGS) entry which is preliminary data.</text>
</comment>
<dbReference type="InterPro" id="IPR002110">
    <property type="entry name" value="Ankyrin_rpt"/>
</dbReference>
<evidence type="ECO:0000256" key="3">
    <source>
        <dbReference type="PROSITE-ProRule" id="PRU00023"/>
    </source>
</evidence>
<keyword evidence="4" id="KW-0732">Signal</keyword>
<dbReference type="PROSITE" id="PS50088">
    <property type="entry name" value="ANK_REPEAT"/>
    <property type="match status" value="5"/>
</dbReference>
<dbReference type="SMART" id="SM00248">
    <property type="entry name" value="ANK"/>
    <property type="match status" value="8"/>
</dbReference>
<evidence type="ECO:0000256" key="1">
    <source>
        <dbReference type="ARBA" id="ARBA00022737"/>
    </source>
</evidence>
<dbReference type="RefSeq" id="WP_116034113.1">
    <property type="nucleotide sequence ID" value="NZ_JBHLVV010000005.1"/>
</dbReference>
<accession>A0A3D9D008</accession>
<evidence type="ECO:0000256" key="4">
    <source>
        <dbReference type="SAM" id="SignalP"/>
    </source>
</evidence>
<name>A0A3D9D008_9FLAO</name>
<evidence type="ECO:0000313" key="6">
    <source>
        <dbReference type="Proteomes" id="UP000256326"/>
    </source>
</evidence>
<dbReference type="InterPro" id="IPR036770">
    <property type="entry name" value="Ankyrin_rpt-contain_sf"/>
</dbReference>
<reference evidence="5 6" key="1">
    <citation type="journal article" date="2006" name="Int. J. Syst. Evol. Microbiol.">
        <title>Chryseobacterium hispanicum sp. nov., isolated from the drinking water distribution system of Sevilla, Spain.</title>
        <authorList>
            <person name="Gallego V."/>
            <person name="Garcia M.T."/>
            <person name="Ventosa A."/>
        </authorList>
    </citation>
    <scope>NUCLEOTIDE SEQUENCE [LARGE SCALE GENOMIC DNA]</scope>
    <source>
        <strain evidence="5 6">KCTC 22104</strain>
    </source>
</reference>
<feature type="repeat" description="ANK" evidence="3">
    <location>
        <begin position="88"/>
        <end position="120"/>
    </location>
</feature>
<keyword evidence="2 3" id="KW-0040">ANK repeat</keyword>
<dbReference type="Gene3D" id="1.25.40.20">
    <property type="entry name" value="Ankyrin repeat-containing domain"/>
    <property type="match status" value="3"/>
</dbReference>
<sequence>MKKILLTSFILLGMLFQAQKNPLLSADFWKAKPDIEKVKAEINKGNDPYEFNSNAFDPTALSINNRSSTDVIIYLLEKAKSVDQLTHDGRTYLHWAAMSGNKEVISYLLKKGYNPNKYDTKGFTPISFAAYFGLANAEIYDLFFQNGVDPKTKYHNDANILLLAIGNDKDGSLEKLFLSKGLSLDSKDNKGRTAFDYATSFGNLDILKSLRTKNIKATDYALINAASGTRTNTNGLPVYQYLLDDLKLNPKTTNEDGATALQIVARKPNQKEIIDYLINKGVDPNQKDVDGNNALIIAAGGRDINNIKAILPKIKDINAINAKGESALTEAVKSSSAEVIALLLDNKANINIKDIKGNDLAYHIIQAYNPAGGRGNAKDDLTEKMELLKSKGINFATPQADGNTLLHLAIAKNNLDLLKKLEPYKIDVNAKNKESMTALHKAALIAKNDEILKYLISLGAKKDIKTEFDETAYDLASENEYLKKNNTSIEFLK</sequence>
<dbReference type="EMBL" id="QNUG01000011">
    <property type="protein sequence ID" value="REC71238.1"/>
    <property type="molecule type" value="Genomic_DNA"/>
</dbReference>
<feature type="signal peptide" evidence="4">
    <location>
        <begin position="1"/>
        <end position="20"/>
    </location>
</feature>
<dbReference type="SUPFAM" id="SSF48403">
    <property type="entry name" value="Ankyrin repeat"/>
    <property type="match status" value="2"/>
</dbReference>
<dbReference type="PANTHER" id="PTHR24198:SF165">
    <property type="entry name" value="ANKYRIN REPEAT-CONTAINING PROTEIN-RELATED"/>
    <property type="match status" value="1"/>
</dbReference>
<keyword evidence="1" id="KW-0677">Repeat</keyword>
<dbReference type="AlphaFoldDB" id="A0A3D9D008"/>
<dbReference type="Proteomes" id="UP000256326">
    <property type="component" value="Unassembled WGS sequence"/>
</dbReference>